<keyword evidence="2" id="KW-1133">Transmembrane helix</keyword>
<name>A0A097EI48_9SPHN</name>
<dbReference type="Gene3D" id="1.10.150.20">
    <property type="entry name" value="5' to 3' exonuclease, C-terminal subdomain"/>
    <property type="match status" value="1"/>
</dbReference>
<dbReference type="EMBL" id="CP009571">
    <property type="protein sequence ID" value="AIT07250.1"/>
    <property type="molecule type" value="Genomic_DNA"/>
</dbReference>
<dbReference type="eggNOG" id="COG3743">
    <property type="taxonomic scope" value="Bacteria"/>
</dbReference>
<dbReference type="STRING" id="1549858.MC45_13705"/>
<keyword evidence="4" id="KW-1185">Reference proteome</keyword>
<accession>A0A097EI48</accession>
<protein>
    <submittedName>
        <fullName evidence="3">Uncharacterized protein</fullName>
    </submittedName>
</protein>
<evidence type="ECO:0000256" key="2">
    <source>
        <dbReference type="SAM" id="Phobius"/>
    </source>
</evidence>
<evidence type="ECO:0000313" key="3">
    <source>
        <dbReference type="EMBL" id="AIT07250.1"/>
    </source>
</evidence>
<dbReference type="KEGG" id="stax:MC45_13705"/>
<dbReference type="Proteomes" id="UP000033200">
    <property type="component" value="Chromosome"/>
</dbReference>
<keyword evidence="2" id="KW-0812">Transmembrane</keyword>
<dbReference type="AlphaFoldDB" id="A0A097EI48"/>
<reference evidence="3 4" key="1">
    <citation type="submission" date="2014-09" db="EMBL/GenBank/DDBJ databases">
        <title>Using Illumina technology Improving SMRT sequencing Genome Assembly by RASTools.</title>
        <authorList>
            <person name="Zhou Y."/>
            <person name="Ma T."/>
            <person name="Liu T."/>
        </authorList>
    </citation>
    <scope>NUCLEOTIDE SEQUENCE [LARGE SCALE GENOMIC DNA]</scope>
    <source>
        <strain evidence="3 4">ATCC 55669</strain>
    </source>
</reference>
<sequence length="213" mass="21837">MNDTASATGASLLPDSTDAFTIAHLAVLAIFALLVIAAIVWGARLKARRKTAERDIESRNEDVIAAAPAEPTPVPAPPPARRAEDAAPAEPAIEPVRDPLADEPIAAAAPLDAAPAVEAVSAPSPAPAPTGESPADAPVGTLKGLGPKLTARLAELGITTVGQVAALSDDEALRLDAQLGPFAGRITRDRWIEQARFLAAGDRAGFEAVFGRL</sequence>
<evidence type="ECO:0000256" key="1">
    <source>
        <dbReference type="SAM" id="MobiDB-lite"/>
    </source>
</evidence>
<feature type="compositionally biased region" description="Low complexity" evidence="1">
    <location>
        <begin position="116"/>
        <end position="135"/>
    </location>
</feature>
<feature type="region of interest" description="Disordered" evidence="1">
    <location>
        <begin position="116"/>
        <end position="142"/>
    </location>
</feature>
<feature type="compositionally biased region" description="Basic and acidic residues" evidence="1">
    <location>
        <begin position="50"/>
        <end position="62"/>
    </location>
</feature>
<proteinExistence type="predicted"/>
<gene>
    <name evidence="3" type="ORF">MC45_13705</name>
</gene>
<dbReference type="HOGENOM" id="CLU_070816_2_0_5"/>
<evidence type="ECO:0000313" key="4">
    <source>
        <dbReference type="Proteomes" id="UP000033200"/>
    </source>
</evidence>
<keyword evidence="2" id="KW-0472">Membrane</keyword>
<dbReference type="RefSeq" id="WP_038664227.1">
    <property type="nucleotide sequence ID" value="NZ_CP009571.1"/>
</dbReference>
<organism evidence="3 4">
    <name type="scientific">Sphingomonas taxi</name>
    <dbReference type="NCBI Taxonomy" id="1549858"/>
    <lineage>
        <taxon>Bacteria</taxon>
        <taxon>Pseudomonadati</taxon>
        <taxon>Pseudomonadota</taxon>
        <taxon>Alphaproteobacteria</taxon>
        <taxon>Sphingomonadales</taxon>
        <taxon>Sphingomonadaceae</taxon>
        <taxon>Sphingomonas</taxon>
    </lineage>
</organism>
<feature type="transmembrane region" description="Helical" evidence="2">
    <location>
        <begin position="20"/>
        <end position="41"/>
    </location>
</feature>
<feature type="compositionally biased region" description="Pro residues" evidence="1">
    <location>
        <begin position="70"/>
        <end position="80"/>
    </location>
</feature>
<feature type="region of interest" description="Disordered" evidence="1">
    <location>
        <begin position="50"/>
        <end position="88"/>
    </location>
</feature>